<protein>
    <submittedName>
        <fullName evidence="5">Phosphoribosylglycinamide synthetase</fullName>
    </submittedName>
</protein>
<dbReference type="PANTHER" id="PTHR23132">
    <property type="entry name" value="D-ALANINE--D-ALANINE LIGASE"/>
    <property type="match status" value="1"/>
</dbReference>
<dbReference type="Pfam" id="PF07478">
    <property type="entry name" value="Dala_Dala_lig_C"/>
    <property type="match status" value="1"/>
</dbReference>
<reference evidence="5 6" key="1">
    <citation type="submission" date="2018-03" db="EMBL/GenBank/DDBJ databases">
        <title>The draft genome of Sphingosinicella sp. GL-C-18.</title>
        <authorList>
            <person name="Liu L."/>
            <person name="Li L."/>
            <person name="Liang L."/>
            <person name="Zhang X."/>
            <person name="Wang T."/>
        </authorList>
    </citation>
    <scope>NUCLEOTIDE SEQUENCE [LARGE SCALE GENOMIC DNA]</scope>
    <source>
        <strain evidence="5 6">GL-C-18</strain>
    </source>
</reference>
<accession>A0A2P7QWH9</accession>
<keyword evidence="6" id="KW-1185">Reference proteome</keyword>
<keyword evidence="2" id="KW-0436">Ligase</keyword>
<evidence type="ECO:0000313" key="6">
    <source>
        <dbReference type="Proteomes" id="UP000241167"/>
    </source>
</evidence>
<evidence type="ECO:0000313" key="5">
    <source>
        <dbReference type="EMBL" id="PSJ42328.1"/>
    </source>
</evidence>
<name>A0A2P7QWH9_9SPHN</name>
<proteinExistence type="inferred from homology"/>
<evidence type="ECO:0000259" key="4">
    <source>
        <dbReference type="PROSITE" id="PS50975"/>
    </source>
</evidence>
<comment type="similarity">
    <text evidence="1">Belongs to the D-alanine--D-alanine ligase family.</text>
</comment>
<dbReference type="Gene3D" id="3.30.470.20">
    <property type="entry name" value="ATP-grasp fold, B domain"/>
    <property type="match status" value="1"/>
</dbReference>
<evidence type="ECO:0000256" key="2">
    <source>
        <dbReference type="ARBA" id="ARBA00022598"/>
    </source>
</evidence>
<dbReference type="OrthoDB" id="7417619at2"/>
<feature type="domain" description="ATP-grasp" evidence="4">
    <location>
        <begin position="118"/>
        <end position="320"/>
    </location>
</feature>
<keyword evidence="3" id="KW-0547">Nucleotide-binding</keyword>
<dbReference type="EMBL" id="PXYI01000002">
    <property type="protein sequence ID" value="PSJ42328.1"/>
    <property type="molecule type" value="Genomic_DNA"/>
</dbReference>
<dbReference type="PROSITE" id="PS50975">
    <property type="entry name" value="ATP_GRASP"/>
    <property type="match status" value="1"/>
</dbReference>
<evidence type="ECO:0000256" key="3">
    <source>
        <dbReference type="PROSITE-ProRule" id="PRU00409"/>
    </source>
</evidence>
<evidence type="ECO:0000256" key="1">
    <source>
        <dbReference type="ARBA" id="ARBA00010871"/>
    </source>
</evidence>
<dbReference type="AlphaFoldDB" id="A0A2P7QWH9"/>
<dbReference type="GO" id="GO:0005524">
    <property type="term" value="F:ATP binding"/>
    <property type="evidence" value="ECO:0007669"/>
    <property type="project" value="UniProtKB-UniRule"/>
</dbReference>
<dbReference type="GO" id="GO:0008716">
    <property type="term" value="F:D-alanine-D-alanine ligase activity"/>
    <property type="evidence" value="ECO:0007669"/>
    <property type="project" value="InterPro"/>
</dbReference>
<keyword evidence="3" id="KW-0067">ATP-binding</keyword>
<comment type="caution">
    <text evidence="5">The sequence shown here is derived from an EMBL/GenBank/DDBJ whole genome shotgun (WGS) entry which is preliminary data.</text>
</comment>
<dbReference type="InterPro" id="IPR013815">
    <property type="entry name" value="ATP_grasp_subdomain_1"/>
</dbReference>
<sequence>MQGPLALLEQDKARLRLLFLAKHACSGGVPDGEDGTHAVYHHEMLTTLRAIGLDVTPATDFDILHERPDTDFVVPVLNRAGFLNSEMLAPLLLLRRSVPALGAIPILRGLTDDKHLMKIVARHLGVPVTDWVAVRRGQGQVAPPPFAWQRLVVKPNASSASWGVRILDTWSEAKAHAETILAAGHDVIIEPYAPLIDIAVPVIGGRGPWLLPATGYFPDTPGTLRSYEEKRGLVPIDDDPLRTIDDPELVARLEDHTNSLIGELWPFDYGRFEYRYDPATGDIRFMEVNLSCNLWSRKTISRAAAAIGLNHAELVETIVAHSMLRQGVVGRIVQRR</sequence>
<gene>
    <name evidence="5" type="ORF">C7I55_07580</name>
</gene>
<dbReference type="Gene3D" id="3.30.1490.20">
    <property type="entry name" value="ATP-grasp fold, A domain"/>
    <property type="match status" value="1"/>
</dbReference>
<dbReference type="InterPro" id="IPR011761">
    <property type="entry name" value="ATP-grasp"/>
</dbReference>
<dbReference type="GO" id="GO:0046872">
    <property type="term" value="F:metal ion binding"/>
    <property type="evidence" value="ECO:0007669"/>
    <property type="project" value="InterPro"/>
</dbReference>
<dbReference type="PANTHER" id="PTHR23132:SF23">
    <property type="entry name" value="D-ALANINE--D-ALANINE LIGASE B"/>
    <property type="match status" value="1"/>
</dbReference>
<dbReference type="Proteomes" id="UP000241167">
    <property type="component" value="Unassembled WGS sequence"/>
</dbReference>
<dbReference type="SUPFAM" id="SSF56059">
    <property type="entry name" value="Glutathione synthetase ATP-binding domain-like"/>
    <property type="match status" value="1"/>
</dbReference>
<organism evidence="5 6">
    <name type="scientific">Allosphingosinicella deserti</name>
    <dbReference type="NCBI Taxonomy" id="2116704"/>
    <lineage>
        <taxon>Bacteria</taxon>
        <taxon>Pseudomonadati</taxon>
        <taxon>Pseudomonadota</taxon>
        <taxon>Alphaproteobacteria</taxon>
        <taxon>Sphingomonadales</taxon>
        <taxon>Sphingomonadaceae</taxon>
        <taxon>Allosphingosinicella</taxon>
    </lineage>
</organism>
<dbReference type="InterPro" id="IPR011095">
    <property type="entry name" value="Dala_Dala_lig_C"/>
</dbReference>